<evidence type="ECO:0000256" key="3">
    <source>
        <dbReference type="ARBA" id="ARBA00023136"/>
    </source>
</evidence>
<sequence>MEIKNKRGVCVMHLSKLKRFGYALAILGLGLTLTACGKKSSENDKVTISILQSKVESNKALKSIAKTYQKKHPNVEFKIQSIGGGTDYNPVLKTRISSGNAPTIFSLLGPADVIQFKKYAADLNGTKLAKLANKGTLDTVTDGGKVYGYPYNVEGYGFVYNKEVFEKAGIKPEELTTPDKFQEAVKQIDSKKDELGLDAVFATPGKEAWVFSDHLANLYLGQEFNGNSLKLYKSKSMKFTANQEMKDMLDLEMKYSVKPVMQVDYTSQVNKNFSEKKVAMVQQGNWIYSTIEGIDKDFANNGVGMMTIPVKGQEGKLPVGTSNYWAINNKKSDKEQKAAQDFLTWLYTSKEGKDLVVNKLHYVPAYKGYSDFKMPDALSQQVFNASQSGKVIGWSFPGYTGTPWDQNTMQPALQKYMSGKADWDQTVKTATDGWKKQQAEN</sequence>
<evidence type="ECO:0000313" key="6">
    <source>
        <dbReference type="EMBL" id="KRN95924.1"/>
    </source>
</evidence>
<dbReference type="PATRIC" id="fig|449659.4.peg.957"/>
<evidence type="ECO:0000256" key="4">
    <source>
        <dbReference type="ARBA" id="ARBA00023139"/>
    </source>
</evidence>
<proteinExistence type="predicted"/>
<dbReference type="PANTHER" id="PTHR43649">
    <property type="entry name" value="ARABINOSE-BINDING PROTEIN-RELATED"/>
    <property type="match status" value="1"/>
</dbReference>
<dbReference type="AlphaFoldDB" id="A0A0R2LBY3"/>
<dbReference type="PANTHER" id="PTHR43649:SF33">
    <property type="entry name" value="POLYGALACTURONAN_RHAMNOGALACTURONAN-BINDING PROTEIN YTCQ"/>
    <property type="match status" value="1"/>
</dbReference>
<keyword evidence="5" id="KW-0449">Lipoprotein</keyword>
<dbReference type="Pfam" id="PF01547">
    <property type="entry name" value="SBP_bac_1"/>
    <property type="match status" value="1"/>
</dbReference>
<keyword evidence="7" id="KW-1185">Reference proteome</keyword>
<gene>
    <name evidence="6" type="ORF">IV66_GL000951</name>
</gene>
<dbReference type="Gene3D" id="3.40.190.10">
    <property type="entry name" value="Periplasmic binding protein-like II"/>
    <property type="match status" value="2"/>
</dbReference>
<evidence type="ECO:0000313" key="7">
    <source>
        <dbReference type="Proteomes" id="UP000051886"/>
    </source>
</evidence>
<comment type="caution">
    <text evidence="6">The sequence shown here is derived from an EMBL/GenBank/DDBJ whole genome shotgun (WGS) entry which is preliminary data.</text>
</comment>
<dbReference type="EMBL" id="JQCN01000069">
    <property type="protein sequence ID" value="KRN95924.1"/>
    <property type="molecule type" value="Genomic_DNA"/>
</dbReference>
<accession>A0A0R2LBY3</accession>
<dbReference type="Proteomes" id="UP000051886">
    <property type="component" value="Unassembled WGS sequence"/>
</dbReference>
<dbReference type="STRING" id="449659.IV66_GL000951"/>
<evidence type="ECO:0000256" key="2">
    <source>
        <dbReference type="ARBA" id="ARBA00022729"/>
    </source>
</evidence>
<keyword evidence="4" id="KW-0564">Palmitate</keyword>
<keyword evidence="3" id="KW-0472">Membrane</keyword>
<protein>
    <submittedName>
        <fullName evidence="6">Bacterial extracellular solute-binding family protein</fullName>
    </submittedName>
</protein>
<keyword evidence="1" id="KW-1003">Cell membrane</keyword>
<keyword evidence="2" id="KW-0732">Signal</keyword>
<dbReference type="SUPFAM" id="SSF53850">
    <property type="entry name" value="Periplasmic binding protein-like II"/>
    <property type="match status" value="1"/>
</dbReference>
<dbReference type="InterPro" id="IPR006059">
    <property type="entry name" value="SBP"/>
</dbReference>
<organism evidence="6 7">
    <name type="scientific">Ligilactobacillus pobuzihii</name>
    <dbReference type="NCBI Taxonomy" id="449659"/>
    <lineage>
        <taxon>Bacteria</taxon>
        <taxon>Bacillati</taxon>
        <taxon>Bacillota</taxon>
        <taxon>Bacilli</taxon>
        <taxon>Lactobacillales</taxon>
        <taxon>Lactobacillaceae</taxon>
        <taxon>Ligilactobacillus</taxon>
    </lineage>
</organism>
<evidence type="ECO:0000256" key="1">
    <source>
        <dbReference type="ARBA" id="ARBA00022475"/>
    </source>
</evidence>
<dbReference type="InterPro" id="IPR050490">
    <property type="entry name" value="Bact_solute-bd_prot1"/>
</dbReference>
<reference evidence="6 7" key="1">
    <citation type="journal article" date="2015" name="Genome Announc.">
        <title>Expanding the biotechnology potential of lactobacilli through comparative genomics of 213 strains and associated genera.</title>
        <authorList>
            <person name="Sun Z."/>
            <person name="Harris H.M."/>
            <person name="McCann A."/>
            <person name="Guo C."/>
            <person name="Argimon S."/>
            <person name="Zhang W."/>
            <person name="Yang X."/>
            <person name="Jeffery I.B."/>
            <person name="Cooney J.C."/>
            <person name="Kagawa T.F."/>
            <person name="Liu W."/>
            <person name="Song Y."/>
            <person name="Salvetti E."/>
            <person name="Wrobel A."/>
            <person name="Rasinkangas P."/>
            <person name="Parkhill J."/>
            <person name="Rea M.C."/>
            <person name="O'Sullivan O."/>
            <person name="Ritari J."/>
            <person name="Douillard F.P."/>
            <person name="Paul Ross R."/>
            <person name="Yang R."/>
            <person name="Briner A.E."/>
            <person name="Felis G.E."/>
            <person name="de Vos W.M."/>
            <person name="Barrangou R."/>
            <person name="Klaenhammer T.R."/>
            <person name="Caufield P.W."/>
            <person name="Cui Y."/>
            <person name="Zhang H."/>
            <person name="O'Toole P.W."/>
        </authorList>
    </citation>
    <scope>NUCLEOTIDE SEQUENCE [LARGE SCALE GENOMIC DNA]</scope>
    <source>
        <strain evidence="6 7">NBRC 103219</strain>
    </source>
</reference>
<name>A0A0R2LBY3_9LACO</name>
<evidence type="ECO:0000256" key="5">
    <source>
        <dbReference type="ARBA" id="ARBA00023288"/>
    </source>
</evidence>